<feature type="domain" description="Cytochrome c" evidence="7">
    <location>
        <begin position="257"/>
        <end position="359"/>
    </location>
</feature>
<comment type="caution">
    <text evidence="8">The sequence shown here is derived from an EMBL/GenBank/DDBJ whole genome shotgun (WGS) entry which is preliminary data.</text>
</comment>
<gene>
    <name evidence="8" type="ORF">AWN68_14780</name>
</gene>
<protein>
    <recommendedName>
        <fullName evidence="7">Cytochrome c domain-containing protein</fullName>
    </recommendedName>
</protein>
<dbReference type="GO" id="GO:0009055">
    <property type="term" value="F:electron transfer activity"/>
    <property type="evidence" value="ECO:0007669"/>
    <property type="project" value="InterPro"/>
</dbReference>
<evidence type="ECO:0000259" key="7">
    <source>
        <dbReference type="PROSITE" id="PS51007"/>
    </source>
</evidence>
<proteinExistence type="predicted"/>
<evidence type="ECO:0000256" key="5">
    <source>
        <dbReference type="ARBA" id="ARBA00023004"/>
    </source>
</evidence>
<dbReference type="Proteomes" id="UP000075615">
    <property type="component" value="Unassembled WGS sequence"/>
</dbReference>
<keyword evidence="2 6" id="KW-0349">Heme</keyword>
<keyword evidence="4" id="KW-0560">Oxidoreductase</keyword>
<comment type="subcellular location">
    <subcellularLocation>
        <location evidence="1">Cell envelope</location>
    </subcellularLocation>
</comment>
<dbReference type="GO" id="GO:0004130">
    <property type="term" value="F:cytochrome-c peroxidase activity"/>
    <property type="evidence" value="ECO:0007669"/>
    <property type="project" value="TreeGrafter"/>
</dbReference>
<evidence type="ECO:0000256" key="2">
    <source>
        <dbReference type="ARBA" id="ARBA00022617"/>
    </source>
</evidence>
<dbReference type="InterPro" id="IPR051395">
    <property type="entry name" value="Cytochrome_c_Peroxidase/MauG"/>
</dbReference>
<evidence type="ECO:0000256" key="6">
    <source>
        <dbReference type="PROSITE-ProRule" id="PRU00433"/>
    </source>
</evidence>
<evidence type="ECO:0000256" key="1">
    <source>
        <dbReference type="ARBA" id="ARBA00004196"/>
    </source>
</evidence>
<evidence type="ECO:0000256" key="3">
    <source>
        <dbReference type="ARBA" id="ARBA00022723"/>
    </source>
</evidence>
<keyword evidence="5 6" id="KW-0408">Iron</keyword>
<evidence type="ECO:0000313" key="9">
    <source>
        <dbReference type="Proteomes" id="UP000075615"/>
    </source>
</evidence>
<keyword evidence="9" id="KW-1185">Reference proteome</keyword>
<name>A0A150XUZ2_9BACT</name>
<dbReference type="PROSITE" id="PS51007">
    <property type="entry name" value="CYTC"/>
    <property type="match status" value="1"/>
</dbReference>
<evidence type="ECO:0000313" key="8">
    <source>
        <dbReference type="EMBL" id="KYG82516.1"/>
    </source>
</evidence>
<evidence type="ECO:0000256" key="4">
    <source>
        <dbReference type="ARBA" id="ARBA00023002"/>
    </source>
</evidence>
<organism evidence="8 9">
    <name type="scientific">Roseivirga echinicomitans</name>
    <dbReference type="NCBI Taxonomy" id="296218"/>
    <lineage>
        <taxon>Bacteria</taxon>
        <taxon>Pseudomonadati</taxon>
        <taxon>Bacteroidota</taxon>
        <taxon>Cytophagia</taxon>
        <taxon>Cytophagales</taxon>
        <taxon>Roseivirgaceae</taxon>
        <taxon>Roseivirga</taxon>
    </lineage>
</organism>
<dbReference type="STRING" id="296218.AWN68_14780"/>
<dbReference type="InterPro" id="IPR009056">
    <property type="entry name" value="Cyt_c-like_dom"/>
</dbReference>
<dbReference type="Pfam" id="PF03150">
    <property type="entry name" value="CCP_MauG"/>
    <property type="match status" value="1"/>
</dbReference>
<dbReference type="GO" id="GO:0030313">
    <property type="term" value="C:cell envelope"/>
    <property type="evidence" value="ECO:0007669"/>
    <property type="project" value="UniProtKB-SubCell"/>
</dbReference>
<dbReference type="Gene3D" id="1.10.760.10">
    <property type="entry name" value="Cytochrome c-like domain"/>
    <property type="match status" value="2"/>
</dbReference>
<dbReference type="InterPro" id="IPR036909">
    <property type="entry name" value="Cyt_c-like_dom_sf"/>
</dbReference>
<accession>A0A150XUZ2</accession>
<dbReference type="AlphaFoldDB" id="A0A150XUZ2"/>
<keyword evidence="3 6" id="KW-0479">Metal-binding</keyword>
<sequence length="411" mass="45194">MAPGYSQGIDQRLMSRLDELGGKNGALYFKLPSPSNLVAIPQDPKNPLTNAKVDLGRLLFHDTALGSKPLIEGLSYRSYTCATCHNAGAAFQVATRQSIGDGGIGFGKRGEDRVKNPNYREREIDVQMRKSPTVLNSAFSETVFWDGQFGAKGSNIGTENEWKNSVPAAVNHLGFDGLESQAIAAFEVHRLGLGEDFFSEYPEYIELFAAAFPDLEEEERHSDFAAALAIAAYERTLLTDQAPFQKWLDGERKAMSRNEKKGAMLFFGKGGCVSCHSNPALGNVDFHALGMGELKGIGTYRTNGFKNERLGRGGFTRRPEDMYKFKTPQLYNLADAAFFGHGATFTSIDEVIHYINTAEPQSKEIYLDQLSPMFKPLNLTSSEVGLITLFLKKSLYDASITGYSPPSVSSK</sequence>
<dbReference type="GO" id="GO:0020037">
    <property type="term" value="F:heme binding"/>
    <property type="evidence" value="ECO:0007669"/>
    <property type="project" value="InterPro"/>
</dbReference>
<dbReference type="GO" id="GO:0046872">
    <property type="term" value="F:metal ion binding"/>
    <property type="evidence" value="ECO:0007669"/>
    <property type="project" value="UniProtKB-KW"/>
</dbReference>
<dbReference type="PANTHER" id="PTHR30600">
    <property type="entry name" value="CYTOCHROME C PEROXIDASE-RELATED"/>
    <property type="match status" value="1"/>
</dbReference>
<dbReference type="EMBL" id="LRDB01000003">
    <property type="protein sequence ID" value="KYG82516.1"/>
    <property type="molecule type" value="Genomic_DNA"/>
</dbReference>
<dbReference type="InterPro" id="IPR004852">
    <property type="entry name" value="Di-haem_cyt_c_peroxidsae"/>
</dbReference>
<reference evidence="8 9" key="1">
    <citation type="submission" date="2016-01" db="EMBL/GenBank/DDBJ databases">
        <title>Genome sequencing of Roseivirga echinicomitans KMM 6058.</title>
        <authorList>
            <person name="Selvaratnam C."/>
            <person name="Thevarajoo S."/>
            <person name="Goh K.M."/>
            <person name="Ee R."/>
            <person name="Chan K.-G."/>
            <person name="Chong C.S."/>
        </authorList>
    </citation>
    <scope>NUCLEOTIDE SEQUENCE [LARGE SCALE GENOMIC DNA]</scope>
    <source>
        <strain evidence="8 9">KMM 6058</strain>
    </source>
</reference>
<dbReference type="SUPFAM" id="SSF46626">
    <property type="entry name" value="Cytochrome c"/>
    <property type="match status" value="2"/>
</dbReference>